<feature type="transmembrane region" description="Helical" evidence="1">
    <location>
        <begin position="123"/>
        <end position="145"/>
    </location>
</feature>
<sequence length="149" mass="15763">MRNGIPDFGTMVTMIRVVAAVVGAAFVLMGWSAMRRARALRRDGVRASGQVVALDVDHDWSMDRGASVSYPVVEFALRDGRIHRARSDVGSSPAPAREGDQVTVYYDPADPDRFTLDGPGNAIGPLLAAVGALVLLGAAIGPWLLTAFG</sequence>
<evidence type="ECO:0000256" key="1">
    <source>
        <dbReference type="SAM" id="Phobius"/>
    </source>
</evidence>
<organism evidence="3 4">
    <name type="scientific">Naumannella cuiyingiana</name>
    <dbReference type="NCBI Taxonomy" id="1347891"/>
    <lineage>
        <taxon>Bacteria</taxon>
        <taxon>Bacillati</taxon>
        <taxon>Actinomycetota</taxon>
        <taxon>Actinomycetes</taxon>
        <taxon>Propionibacteriales</taxon>
        <taxon>Propionibacteriaceae</taxon>
        <taxon>Naumannella</taxon>
    </lineage>
</organism>
<gene>
    <name evidence="3" type="ORF">GGQ54_000029</name>
</gene>
<dbReference type="Proteomes" id="UP000527616">
    <property type="component" value="Unassembled WGS sequence"/>
</dbReference>
<dbReference type="EMBL" id="JACBZS010000001">
    <property type="protein sequence ID" value="NYI69469.1"/>
    <property type="molecule type" value="Genomic_DNA"/>
</dbReference>
<name>A0A7Z0IJF1_9ACTN</name>
<accession>A0A7Z0IJF1</accession>
<protein>
    <recommendedName>
        <fullName evidence="2">DUF3592 domain-containing protein</fullName>
    </recommendedName>
</protein>
<comment type="caution">
    <text evidence="3">The sequence shown here is derived from an EMBL/GenBank/DDBJ whole genome shotgun (WGS) entry which is preliminary data.</text>
</comment>
<keyword evidence="4" id="KW-1185">Reference proteome</keyword>
<feature type="domain" description="DUF3592" evidence="2">
    <location>
        <begin position="48"/>
        <end position="120"/>
    </location>
</feature>
<evidence type="ECO:0000313" key="3">
    <source>
        <dbReference type="EMBL" id="NYI69469.1"/>
    </source>
</evidence>
<dbReference type="RefSeq" id="WP_179443543.1">
    <property type="nucleotide sequence ID" value="NZ_JACBZS010000001.1"/>
</dbReference>
<keyword evidence="1" id="KW-0812">Transmembrane</keyword>
<reference evidence="3 4" key="1">
    <citation type="submission" date="2020-07" db="EMBL/GenBank/DDBJ databases">
        <title>Sequencing the genomes of 1000 actinobacteria strains.</title>
        <authorList>
            <person name="Klenk H.-P."/>
        </authorList>
    </citation>
    <scope>NUCLEOTIDE SEQUENCE [LARGE SCALE GENOMIC DNA]</scope>
    <source>
        <strain evidence="3 4">DSM 103164</strain>
    </source>
</reference>
<keyword evidence="1" id="KW-1133">Transmembrane helix</keyword>
<dbReference type="AlphaFoldDB" id="A0A7Z0IJF1"/>
<evidence type="ECO:0000313" key="4">
    <source>
        <dbReference type="Proteomes" id="UP000527616"/>
    </source>
</evidence>
<evidence type="ECO:0000259" key="2">
    <source>
        <dbReference type="Pfam" id="PF12158"/>
    </source>
</evidence>
<keyword evidence="1" id="KW-0472">Membrane</keyword>
<dbReference type="InterPro" id="IPR021994">
    <property type="entry name" value="DUF3592"/>
</dbReference>
<dbReference type="Pfam" id="PF12158">
    <property type="entry name" value="DUF3592"/>
    <property type="match status" value="1"/>
</dbReference>
<feature type="transmembrane region" description="Helical" evidence="1">
    <location>
        <begin position="12"/>
        <end position="33"/>
    </location>
</feature>
<proteinExistence type="predicted"/>